<dbReference type="GO" id="GO:0042254">
    <property type="term" value="P:ribosome biogenesis"/>
    <property type="evidence" value="ECO:0007669"/>
    <property type="project" value="TreeGrafter"/>
</dbReference>
<dbReference type="PROSITE" id="PS50294">
    <property type="entry name" value="WD_REPEATS_REGION"/>
    <property type="match status" value="1"/>
</dbReference>
<reference evidence="8" key="1">
    <citation type="journal article" date="2012" name="BMC Biol.">
        <title>Comprehensive microarray-based analysis for stage-specific larval camouflage pattern-associated genes in the swallowtail butterfly, Papilio xuthus.</title>
        <authorList>
            <person name="Futahashi R."/>
            <person name="Shirataki H."/>
            <person name="Narita T."/>
            <person name="Mita K."/>
            <person name="Fujiwara H."/>
        </authorList>
    </citation>
    <scope>NUCLEOTIDE SEQUENCE</scope>
    <source>
        <tissue evidence="8">Epidermis</tissue>
    </source>
</reference>
<keyword evidence="2 5" id="KW-0853">WD repeat</keyword>
<dbReference type="InterPro" id="IPR015943">
    <property type="entry name" value="WD40/YVTN_repeat-like_dom_sf"/>
</dbReference>
<evidence type="ECO:0000313" key="8">
    <source>
        <dbReference type="EMBL" id="BAM18736.1"/>
    </source>
</evidence>
<dbReference type="SMART" id="SM00320">
    <property type="entry name" value="WD40"/>
    <property type="match status" value="3"/>
</dbReference>
<evidence type="ECO:0000256" key="2">
    <source>
        <dbReference type="ARBA" id="ARBA00022574"/>
    </source>
</evidence>
<name>I4DLE6_PAPXU</name>
<evidence type="ECO:0000256" key="3">
    <source>
        <dbReference type="ARBA" id="ARBA00022737"/>
    </source>
</evidence>
<evidence type="ECO:0000259" key="7">
    <source>
        <dbReference type="Pfam" id="PF12265"/>
    </source>
</evidence>
<dbReference type="InterPro" id="IPR051972">
    <property type="entry name" value="Glutamate-rich_WD_repeat"/>
</dbReference>
<feature type="repeat" description="WD" evidence="5">
    <location>
        <begin position="203"/>
        <end position="240"/>
    </location>
</feature>
<comment type="subcellular location">
    <subcellularLocation>
        <location evidence="1">Nucleus</location>
    </subcellularLocation>
</comment>
<protein>
    <submittedName>
        <fullName evidence="8">WD-repeat protein</fullName>
    </submittedName>
</protein>
<keyword evidence="4" id="KW-0539">Nucleus</keyword>
<dbReference type="EMBL" id="AK402114">
    <property type="protein sequence ID" value="BAM18736.1"/>
    <property type="molecule type" value="mRNA"/>
</dbReference>
<dbReference type="PROSITE" id="PS50082">
    <property type="entry name" value="WD_REPEATS_2"/>
    <property type="match status" value="1"/>
</dbReference>
<dbReference type="InterPro" id="IPR001680">
    <property type="entry name" value="WD40_rpt"/>
</dbReference>
<dbReference type="SUPFAM" id="SSF50978">
    <property type="entry name" value="WD40 repeat-like"/>
    <property type="match status" value="1"/>
</dbReference>
<dbReference type="PANTHER" id="PTHR45903:SF1">
    <property type="entry name" value="GLUTAMATE-RICH WD REPEAT-CONTAINING PROTEIN 1"/>
    <property type="match status" value="1"/>
</dbReference>
<dbReference type="PROSITE" id="PS00678">
    <property type="entry name" value="WD_REPEATS_1"/>
    <property type="match status" value="1"/>
</dbReference>
<organism evidence="8">
    <name type="scientific">Papilio xuthus</name>
    <name type="common">Asian swallowtail butterfly</name>
    <dbReference type="NCBI Taxonomy" id="66420"/>
    <lineage>
        <taxon>Eukaryota</taxon>
        <taxon>Metazoa</taxon>
        <taxon>Ecdysozoa</taxon>
        <taxon>Arthropoda</taxon>
        <taxon>Hexapoda</taxon>
        <taxon>Insecta</taxon>
        <taxon>Pterygota</taxon>
        <taxon>Neoptera</taxon>
        <taxon>Endopterygota</taxon>
        <taxon>Lepidoptera</taxon>
        <taxon>Glossata</taxon>
        <taxon>Ditrysia</taxon>
        <taxon>Papilionoidea</taxon>
        <taxon>Papilionidae</taxon>
        <taxon>Papilioninae</taxon>
        <taxon>Papilio</taxon>
    </lineage>
</organism>
<evidence type="ECO:0000256" key="6">
    <source>
        <dbReference type="SAM" id="MobiDB-lite"/>
    </source>
</evidence>
<dbReference type="Pfam" id="PF12265">
    <property type="entry name" value="CAF1C_H4-bd"/>
    <property type="match status" value="1"/>
</dbReference>
<dbReference type="InterPro" id="IPR019775">
    <property type="entry name" value="WD40_repeat_CS"/>
</dbReference>
<dbReference type="PANTHER" id="PTHR45903">
    <property type="entry name" value="GLUTAMATE-RICH WD REPEAT-CONTAINING PROTEIN 1"/>
    <property type="match status" value="1"/>
</dbReference>
<evidence type="ECO:0000256" key="4">
    <source>
        <dbReference type="ARBA" id="ARBA00023242"/>
    </source>
</evidence>
<dbReference type="AlphaFoldDB" id="I4DLE6"/>
<evidence type="ECO:0000256" key="1">
    <source>
        <dbReference type="ARBA" id="ARBA00004123"/>
    </source>
</evidence>
<dbReference type="GO" id="GO:0005730">
    <property type="term" value="C:nucleolus"/>
    <property type="evidence" value="ECO:0007669"/>
    <property type="project" value="TreeGrafter"/>
</dbReference>
<dbReference type="Gene3D" id="2.130.10.10">
    <property type="entry name" value="YVTN repeat-like/Quinoprotein amine dehydrogenase"/>
    <property type="match status" value="1"/>
</dbReference>
<feature type="compositionally biased region" description="Acidic residues" evidence="6">
    <location>
        <begin position="64"/>
        <end position="80"/>
    </location>
</feature>
<dbReference type="InterPro" id="IPR036322">
    <property type="entry name" value="WD40_repeat_dom_sf"/>
</dbReference>
<accession>I4DLE6</accession>
<sequence length="270" mass="30387">MLHQAQTGAPCLSFDIVTDNLGSDRTEYPMTAYMVAGTQASSVHLNNVIVMKMSNLHCTTKPDEDQESDDEDDEDEEEDEEKKPNMTFAFIKHEGCVTRIRTTNFRNSVLAASWSELGVVNVWNITQQLQAVDDPILLERYNLTNVTTPVRPLYSFNGHQQEGFGIDWCPTELGVLATGDCRRDIHIWKPNEGGTWNVDQRPLVGHTNSVEDIQWSPNERNVLASCSVDKSIRIWDTRAGPQKACMLTAENAHQSDVNVISWNQQGTIYS</sequence>
<keyword evidence="3" id="KW-0677">Repeat</keyword>
<feature type="domain" description="Histone-binding protein RBBP4-like N-terminal" evidence="7">
    <location>
        <begin position="1"/>
        <end position="57"/>
    </location>
</feature>
<dbReference type="InterPro" id="IPR022052">
    <property type="entry name" value="Histone-bd_RBBP4-like_N"/>
</dbReference>
<feature type="region of interest" description="Disordered" evidence="6">
    <location>
        <begin position="58"/>
        <end position="85"/>
    </location>
</feature>
<evidence type="ECO:0000256" key="5">
    <source>
        <dbReference type="PROSITE-ProRule" id="PRU00221"/>
    </source>
</evidence>
<dbReference type="Pfam" id="PF00400">
    <property type="entry name" value="WD40"/>
    <property type="match status" value="1"/>
</dbReference>
<proteinExistence type="evidence at transcript level"/>